<proteinExistence type="predicted"/>
<dbReference type="KEGG" id="kko:Kkor_1001"/>
<dbReference type="EMBL" id="CP001707">
    <property type="protein sequence ID" value="ACV26421.1"/>
    <property type="molecule type" value="Genomic_DNA"/>
</dbReference>
<dbReference type="InParanoid" id="C7RAX9"/>
<evidence type="ECO:0000313" key="2">
    <source>
        <dbReference type="Proteomes" id="UP000001231"/>
    </source>
</evidence>
<sequence length="83" mass="9501">MCAPDLFSQEQILTFVRMTCLFVLSYYRDNASHHGMTEQIVDSRLRGNDKLNGSVVASKEQSVFKVLHLYMVGAHLCVRPIHF</sequence>
<evidence type="ECO:0000313" key="1">
    <source>
        <dbReference type="EMBL" id="ACV26421.1"/>
    </source>
</evidence>
<protein>
    <submittedName>
        <fullName evidence="1">Uncharacterized protein</fullName>
    </submittedName>
</protein>
<dbReference type="AlphaFoldDB" id="C7RAX9"/>
<accession>C7RAX9</accession>
<reference evidence="1 2" key="1">
    <citation type="journal article" date="2009" name="Stand. Genomic Sci.">
        <title>Complete genome sequence of Kangiella koreensis type strain (SW-125).</title>
        <authorList>
            <person name="Han C."/>
            <person name="Sikorski J."/>
            <person name="Lapidus A."/>
            <person name="Nolan M."/>
            <person name="Glavina Del Rio T."/>
            <person name="Tice H."/>
            <person name="Cheng J.F."/>
            <person name="Lucas S."/>
            <person name="Chen F."/>
            <person name="Copeland A."/>
            <person name="Ivanova N."/>
            <person name="Mavromatis K."/>
            <person name="Ovchinnikova G."/>
            <person name="Pati A."/>
            <person name="Bruce D."/>
            <person name="Goodwin L."/>
            <person name="Pitluck S."/>
            <person name="Chen A."/>
            <person name="Palaniappan K."/>
            <person name="Land M."/>
            <person name="Hauser L."/>
            <person name="Chang Y.J."/>
            <person name="Jeffries C.D."/>
            <person name="Chain P."/>
            <person name="Saunders E."/>
            <person name="Brettin T."/>
            <person name="Goker M."/>
            <person name="Tindall B.J."/>
            <person name="Bristow J."/>
            <person name="Eisen J.A."/>
            <person name="Markowitz V."/>
            <person name="Hugenholtz P."/>
            <person name="Kyrpides N.C."/>
            <person name="Klenk H.P."/>
            <person name="Detter J.C."/>
        </authorList>
    </citation>
    <scope>NUCLEOTIDE SEQUENCE [LARGE SCALE GENOMIC DNA]</scope>
    <source>
        <strain evidence="2">DSM 16069 / KCTC 12182 / SW-125</strain>
    </source>
</reference>
<gene>
    <name evidence="1" type="ordered locus">Kkor_1001</name>
</gene>
<dbReference type="STRING" id="523791.Kkor_1001"/>
<name>C7RAX9_KANKD</name>
<dbReference type="HOGENOM" id="CLU_2538068_0_0_6"/>
<organism evidence="1 2">
    <name type="scientific">Kangiella koreensis (strain DSM 16069 / JCM 12317 / KCTC 12182 / SW-125)</name>
    <dbReference type="NCBI Taxonomy" id="523791"/>
    <lineage>
        <taxon>Bacteria</taxon>
        <taxon>Pseudomonadati</taxon>
        <taxon>Pseudomonadota</taxon>
        <taxon>Gammaproteobacteria</taxon>
        <taxon>Kangiellales</taxon>
        <taxon>Kangiellaceae</taxon>
        <taxon>Kangiella</taxon>
    </lineage>
</organism>
<keyword evidence="2" id="KW-1185">Reference proteome</keyword>
<dbReference type="Proteomes" id="UP000001231">
    <property type="component" value="Chromosome"/>
</dbReference>